<dbReference type="InterPro" id="IPR022657">
    <property type="entry name" value="De-COase2_CS"/>
</dbReference>
<dbReference type="InterPro" id="IPR029066">
    <property type="entry name" value="PLP-binding_barrel"/>
</dbReference>
<comment type="function">
    <text evidence="3 13">Catalyzes the biosynthesis of agmatine from arginine.</text>
</comment>
<dbReference type="InterPro" id="IPR022644">
    <property type="entry name" value="De-COase2_N"/>
</dbReference>
<evidence type="ECO:0000256" key="11">
    <source>
        <dbReference type="ARBA" id="ARBA00023239"/>
    </source>
</evidence>
<dbReference type="HOGENOM" id="CLU_027243_1_0_3"/>
<dbReference type="InterPro" id="IPR040634">
    <property type="entry name" value="Arg_decarb_HB"/>
</dbReference>
<comment type="cofactor">
    <cofactor evidence="1 13 14">
        <name>pyridoxal 5'-phosphate</name>
        <dbReference type="ChEBI" id="CHEBI:597326"/>
    </cofactor>
</comment>
<dbReference type="SUPFAM" id="SSF51419">
    <property type="entry name" value="PLP-binding barrel"/>
    <property type="match status" value="1"/>
</dbReference>
<dbReference type="EMBL" id="CP001287">
    <property type="protein sequence ID" value="ACK65701.1"/>
    <property type="molecule type" value="Genomic_DNA"/>
</dbReference>
<evidence type="ECO:0000256" key="4">
    <source>
        <dbReference type="ARBA" id="ARBA00008357"/>
    </source>
</evidence>
<dbReference type="FunFam" id="1.20.58.930:FF:000002">
    <property type="entry name" value="Biosynthetic arginine decarboxylase"/>
    <property type="match status" value="1"/>
</dbReference>
<comment type="pathway">
    <text evidence="13">Amine and polyamine biosynthesis; agmatine biosynthesis; agmatine from L-arginine: step 1/1.</text>
</comment>
<evidence type="ECO:0000259" key="19">
    <source>
        <dbReference type="Pfam" id="PF17944"/>
    </source>
</evidence>
<evidence type="ECO:0000313" key="21">
    <source>
        <dbReference type="Proteomes" id="UP000008204"/>
    </source>
</evidence>
<evidence type="ECO:0000256" key="9">
    <source>
        <dbReference type="ARBA" id="ARBA00023066"/>
    </source>
</evidence>
<keyword evidence="5 13" id="KW-0479">Metal-binding</keyword>
<dbReference type="Pfam" id="PF17810">
    <property type="entry name" value="Arg_decarb_HB"/>
    <property type="match status" value="1"/>
</dbReference>
<dbReference type="GO" id="GO:0006527">
    <property type="term" value="P:L-arginine catabolic process"/>
    <property type="evidence" value="ECO:0007669"/>
    <property type="project" value="InterPro"/>
</dbReference>
<dbReference type="KEGG" id="cyp:PCC8801_1650"/>
<keyword evidence="16" id="KW-0175">Coiled coil</keyword>
<dbReference type="InterPro" id="IPR000183">
    <property type="entry name" value="Orn/DAP/Arg_de-COase"/>
</dbReference>
<dbReference type="NCBIfam" id="TIGR01273">
    <property type="entry name" value="speA"/>
    <property type="match status" value="1"/>
</dbReference>
<dbReference type="CDD" id="cd06830">
    <property type="entry name" value="PLPDE_III_ADC"/>
    <property type="match status" value="1"/>
</dbReference>
<feature type="domain" description="Arginine decarboxylase C-terminal helical" evidence="19">
    <location>
        <begin position="619"/>
        <end position="672"/>
    </location>
</feature>
<dbReference type="OrthoDB" id="9802658at2"/>
<feature type="active site" description="Proton donor" evidence="15">
    <location>
        <position position="521"/>
    </location>
</feature>
<dbReference type="Pfam" id="PF17944">
    <property type="entry name" value="Arg_decarbox_C"/>
    <property type="match status" value="1"/>
</dbReference>
<keyword evidence="7 13" id="KW-0460">Magnesium</keyword>
<dbReference type="PIRSF" id="PIRSF001336">
    <property type="entry name" value="Arg_decrbxlase"/>
    <property type="match status" value="1"/>
</dbReference>
<comment type="catalytic activity">
    <reaction evidence="12 13">
        <text>L-arginine + H(+) = agmatine + CO2</text>
        <dbReference type="Rhea" id="RHEA:17641"/>
        <dbReference type="ChEBI" id="CHEBI:15378"/>
        <dbReference type="ChEBI" id="CHEBI:16526"/>
        <dbReference type="ChEBI" id="CHEBI:32682"/>
        <dbReference type="ChEBI" id="CHEBI:58145"/>
        <dbReference type="EC" id="4.1.1.19"/>
    </reaction>
</comment>
<evidence type="ECO:0000256" key="7">
    <source>
        <dbReference type="ARBA" id="ARBA00022842"/>
    </source>
</evidence>
<keyword evidence="21" id="KW-1185">Reference proteome</keyword>
<accession>B7JW12</accession>
<dbReference type="UniPathway" id="UPA00186">
    <property type="reaction ID" value="UER00284"/>
</dbReference>
<dbReference type="Proteomes" id="UP000008204">
    <property type="component" value="Chromosome"/>
</dbReference>
<evidence type="ECO:0000256" key="6">
    <source>
        <dbReference type="ARBA" id="ARBA00022793"/>
    </source>
</evidence>
<feature type="modified residue" description="N6-(pyridoxal phosphate)lysine" evidence="13 14">
    <location>
        <position position="117"/>
    </location>
</feature>
<evidence type="ECO:0000256" key="13">
    <source>
        <dbReference type="HAMAP-Rule" id="MF_01417"/>
    </source>
</evidence>
<protein>
    <recommendedName>
        <fullName evidence="13">Biosynthetic arginine decarboxylase</fullName>
        <shortName evidence="13">ADC</shortName>
        <ecNumber evidence="13">4.1.1.19</ecNumber>
    </recommendedName>
</protein>
<dbReference type="PRINTS" id="PR01179">
    <property type="entry name" value="ODADCRBXLASE"/>
</dbReference>
<keyword evidence="8 13" id="KW-0663">Pyridoxal phosphate</keyword>
<dbReference type="InterPro" id="IPR041128">
    <property type="entry name" value="Arg_decarbox_C"/>
</dbReference>
<dbReference type="GO" id="GO:0033388">
    <property type="term" value="P:putrescine biosynthetic process from arginine"/>
    <property type="evidence" value="ECO:0007669"/>
    <property type="project" value="UniProtKB-ARBA"/>
</dbReference>
<dbReference type="eggNOG" id="COG1166">
    <property type="taxonomic scope" value="Bacteria"/>
</dbReference>
<evidence type="ECO:0000256" key="1">
    <source>
        <dbReference type="ARBA" id="ARBA00001933"/>
    </source>
</evidence>
<dbReference type="GO" id="GO:0008792">
    <property type="term" value="F:arginine decarboxylase activity"/>
    <property type="evidence" value="ECO:0007669"/>
    <property type="project" value="UniProtKB-UniRule"/>
</dbReference>
<dbReference type="Gene3D" id="3.20.20.10">
    <property type="entry name" value="Alanine racemase"/>
    <property type="match status" value="1"/>
</dbReference>
<keyword evidence="10 13" id="KW-0620">Polyamine biosynthesis</keyword>
<evidence type="ECO:0000256" key="15">
    <source>
        <dbReference type="PIRSR" id="PIRSR600183-50"/>
    </source>
</evidence>
<keyword evidence="6 13" id="KW-0210">Decarboxylase</keyword>
<name>B7JW12_RIPO1</name>
<dbReference type="GO" id="GO:0008295">
    <property type="term" value="P:spermidine biosynthetic process"/>
    <property type="evidence" value="ECO:0007669"/>
    <property type="project" value="UniProtKB-UniRule"/>
</dbReference>
<comment type="cofactor">
    <cofactor evidence="2 13">
        <name>Mg(2+)</name>
        <dbReference type="ChEBI" id="CHEBI:18420"/>
    </cofactor>
</comment>
<evidence type="ECO:0000259" key="17">
    <source>
        <dbReference type="Pfam" id="PF02784"/>
    </source>
</evidence>
<feature type="binding site" evidence="13">
    <location>
        <begin position="305"/>
        <end position="315"/>
    </location>
    <ligand>
        <name>substrate</name>
    </ligand>
</feature>
<evidence type="ECO:0000256" key="3">
    <source>
        <dbReference type="ARBA" id="ARBA00002257"/>
    </source>
</evidence>
<dbReference type="EC" id="4.1.1.19" evidence="13"/>
<evidence type="ECO:0000256" key="5">
    <source>
        <dbReference type="ARBA" id="ARBA00022723"/>
    </source>
</evidence>
<feature type="coiled-coil region" evidence="16">
    <location>
        <begin position="638"/>
        <end position="672"/>
    </location>
</feature>
<evidence type="ECO:0000256" key="2">
    <source>
        <dbReference type="ARBA" id="ARBA00001946"/>
    </source>
</evidence>
<keyword evidence="11 13" id="KW-0456">Lyase</keyword>
<evidence type="ECO:0000256" key="8">
    <source>
        <dbReference type="ARBA" id="ARBA00022898"/>
    </source>
</evidence>
<dbReference type="PANTHER" id="PTHR43295:SF9">
    <property type="entry name" value="BIOSYNTHETIC ARGININE DECARBOXYLASE"/>
    <property type="match status" value="1"/>
</dbReference>
<gene>
    <name evidence="13" type="primary">speA</name>
    <name evidence="20" type="ordered locus">PCC8801_1650</name>
</gene>
<organism evidence="20 21">
    <name type="scientific">Rippkaea orientalis (strain PCC 8801 / RF-1)</name>
    <name type="common">Cyanothece sp. (strain PCC 8801)</name>
    <dbReference type="NCBI Taxonomy" id="41431"/>
    <lineage>
        <taxon>Bacteria</taxon>
        <taxon>Bacillati</taxon>
        <taxon>Cyanobacteriota</taxon>
        <taxon>Cyanophyceae</taxon>
        <taxon>Oscillatoriophycideae</taxon>
        <taxon>Chroococcales</taxon>
        <taxon>Aphanothecaceae</taxon>
        <taxon>Rippkaea</taxon>
        <taxon>Rippkaea orientalis</taxon>
    </lineage>
</organism>
<sequence>MKETLQLETSPLNNSKKTSTWTIENSENLYYIKGWGEPYFSINAAGHITVSPQGDLGVSLDLYELVQSLKKRNISFPLLIRFSDILADRLARLNASFDRAIARYNYPNKYQGVYPIKCNQHRHIVETIVNYSKSYQFGLEAGSKPELMIALATLDPSLIAPNYAPIIICNGYKDPAYIKTAILATQLGYKPIIVIEQLEELFLTLEISKQLGIEPSLGVRAKLSTKGSGRWGNSTGDRAKFGLTIPEILTVVEYLKSEENLHYLQLLHFHIGSQIASISVIKDAIREASQIYIQLAKVNPNMQYLDVGGGLGVDYDGSKTNFYASKNYNMQNYANDIVAEVKESCEAANIEAPILISESGRAIAAHHSVLIFDVLNTNDVCTTPPEFIAENDNLIIRNLWQTYESIDVKNYQETYHDAIQFKEEAISLFNFGYLSLAERAKAEQLYWACCQKILEITRHQDYVPDDLEDLEKTMASIYYINLSVFQSAPDSWAIDQLFPIMPIHRLDEEPTQRAILADLTCDSDGKIDQFIDLRDVKSVLELHRLKTLESGHHETQSKGKKIKNETKMAEPYYLGMFLVGAYQEIMGNLHNLFGDINVIHISMSTKGYEIEHLVKGDTIKEVLSYVQYDAEALLESMRQRTEKALQDHRLTLEESQQLLQDYEENLNHYTYLVSDQEKSKS</sequence>
<comment type="similarity">
    <text evidence="4 13">Belongs to the Orn/Lys/Arg decarboxylase class-II family. SpeA subfamily.</text>
</comment>
<dbReference type="HAMAP" id="MF_01417">
    <property type="entry name" value="SpeA"/>
    <property type="match status" value="1"/>
</dbReference>
<feature type="domain" description="Arginine decarboxylase helical bundle" evidence="18">
    <location>
        <begin position="390"/>
        <end position="471"/>
    </location>
</feature>
<dbReference type="AlphaFoldDB" id="B7JW12"/>
<dbReference type="Pfam" id="PF02784">
    <property type="entry name" value="Orn_Arg_deC_N"/>
    <property type="match status" value="1"/>
</dbReference>
<evidence type="ECO:0000259" key="18">
    <source>
        <dbReference type="Pfam" id="PF17810"/>
    </source>
</evidence>
<evidence type="ECO:0000256" key="14">
    <source>
        <dbReference type="PIRSR" id="PIRSR001336-50"/>
    </source>
</evidence>
<proteinExistence type="inferred from homology"/>
<keyword evidence="9 13" id="KW-0745">Spermidine biosynthesis</keyword>
<reference evidence="21" key="1">
    <citation type="journal article" date="2011" name="MBio">
        <title>Novel metabolic attributes of the genus Cyanothece, comprising a group of unicellular nitrogen-fixing Cyanobacteria.</title>
        <authorList>
            <person name="Bandyopadhyay A."/>
            <person name="Elvitigala T."/>
            <person name="Welsh E."/>
            <person name="Stockel J."/>
            <person name="Liberton M."/>
            <person name="Min H."/>
            <person name="Sherman L.A."/>
            <person name="Pakrasi H.B."/>
        </authorList>
    </citation>
    <scope>NUCLEOTIDE SEQUENCE [LARGE SCALE GENOMIC DNA]</scope>
    <source>
        <strain evidence="21">PCC 8801</strain>
    </source>
</reference>
<dbReference type="PROSITE" id="PS00879">
    <property type="entry name" value="ODR_DC_2_2"/>
    <property type="match status" value="1"/>
</dbReference>
<evidence type="ECO:0000256" key="12">
    <source>
        <dbReference type="ARBA" id="ARBA00049309"/>
    </source>
</evidence>
<dbReference type="Gene3D" id="2.40.37.10">
    <property type="entry name" value="Lyase, Ornithine Decarboxylase, Chain A, domain 1"/>
    <property type="match status" value="1"/>
</dbReference>
<dbReference type="PRINTS" id="PR01180">
    <property type="entry name" value="ARGDCRBXLASE"/>
</dbReference>
<evidence type="ECO:0000256" key="10">
    <source>
        <dbReference type="ARBA" id="ARBA00023115"/>
    </source>
</evidence>
<dbReference type="STRING" id="41431.PCC8801_1650"/>
<dbReference type="GO" id="GO:0046872">
    <property type="term" value="F:metal ion binding"/>
    <property type="evidence" value="ECO:0007669"/>
    <property type="project" value="UniProtKB-KW"/>
</dbReference>
<dbReference type="FunFam" id="3.20.20.10:FF:000001">
    <property type="entry name" value="Biosynthetic arginine decarboxylase"/>
    <property type="match status" value="1"/>
</dbReference>
<dbReference type="Gene3D" id="1.10.287.3440">
    <property type="match status" value="1"/>
</dbReference>
<dbReference type="Gene3D" id="1.20.58.930">
    <property type="match status" value="1"/>
</dbReference>
<dbReference type="RefSeq" id="WP_012594974.1">
    <property type="nucleotide sequence ID" value="NC_011726.1"/>
</dbReference>
<evidence type="ECO:0000313" key="20">
    <source>
        <dbReference type="EMBL" id="ACK65701.1"/>
    </source>
</evidence>
<evidence type="ECO:0000256" key="16">
    <source>
        <dbReference type="SAM" id="Coils"/>
    </source>
</evidence>
<dbReference type="NCBIfam" id="NF003763">
    <property type="entry name" value="PRK05354.1"/>
    <property type="match status" value="1"/>
</dbReference>
<feature type="domain" description="Orn/DAP/Arg decarboxylase 2 N-terminal" evidence="17">
    <location>
        <begin position="105"/>
        <end position="365"/>
    </location>
</feature>
<dbReference type="InterPro" id="IPR002985">
    <property type="entry name" value="Arg_decrbxlase"/>
</dbReference>
<dbReference type="InterPro" id="IPR009006">
    <property type="entry name" value="Ala_racemase/Decarboxylase_C"/>
</dbReference>
<dbReference type="PANTHER" id="PTHR43295">
    <property type="entry name" value="ARGININE DECARBOXYLASE"/>
    <property type="match status" value="1"/>
</dbReference>